<dbReference type="EMBL" id="CP096563">
    <property type="protein sequence ID" value="UPU42424.1"/>
    <property type="molecule type" value="Genomic_DNA"/>
</dbReference>
<dbReference type="AlphaFoldDB" id="A0AB38RBF1"/>
<dbReference type="RefSeq" id="WP_064073876.1">
    <property type="nucleotide sequence ID" value="NZ_CP096563.1"/>
</dbReference>
<feature type="transmembrane region" description="Helical" evidence="1">
    <location>
        <begin position="333"/>
        <end position="351"/>
    </location>
</feature>
<feature type="transmembrane region" description="Helical" evidence="1">
    <location>
        <begin position="194"/>
        <end position="213"/>
    </location>
</feature>
<gene>
    <name evidence="2" type="ORF">M0639_25920</name>
</gene>
<keyword evidence="3" id="KW-1185">Reference proteome</keyword>
<evidence type="ECO:0000256" key="1">
    <source>
        <dbReference type="SAM" id="Phobius"/>
    </source>
</evidence>
<keyword evidence="1" id="KW-0812">Transmembrane</keyword>
<evidence type="ECO:0000313" key="3">
    <source>
        <dbReference type="Proteomes" id="UP000831484"/>
    </source>
</evidence>
<sequence length="356" mass="39142">MIWVTWRHHRTSLVVSLGFIAALAVIVLSSGAIIKSSGQTQRFGSPLSCFDDITAICTAETALTLTTVVATALPVFLGVLIGVTVFSRDVEQGTHVLGLTQSVSRTRWFWTRVLIVFLPISVASALLGFALQWARSLPDNSRYGFVAGRSTFVEISNLSYPLFQSSGLVLGAYTSMSLLLGAALALLVRSSIGAMAITMVGVVAILAGFQLVARPDYAEPSVRTSPVAGFSSYYSSDTSIPAVNWELAQGYVDLRGNWVDIGYDECMWGGSGDEDPYDQRPEETGAEYSLRMDVLSAQQNREMEICLRQHGVDHYEVRYHSDDRFWRFQFTEAALVLFLSGLFLLPALWGLRRLKP</sequence>
<protein>
    <submittedName>
        <fullName evidence="2">ABC transporter permease</fullName>
    </submittedName>
</protein>
<dbReference type="Proteomes" id="UP000831484">
    <property type="component" value="Chromosome"/>
</dbReference>
<feature type="transmembrane region" description="Helical" evidence="1">
    <location>
        <begin position="108"/>
        <end position="134"/>
    </location>
</feature>
<reference evidence="3" key="1">
    <citation type="journal article" date="2022" name="Environ. Microbiol.">
        <title>Functional analysis, diversity, and distribution of carbendazim hydrolases MheI and CbmA, responsible for the initial step in carbendazim degradation.</title>
        <authorList>
            <person name="Zhang M."/>
            <person name="Bai X."/>
            <person name="Li Q."/>
            <person name="Zhang L."/>
            <person name="Zhu Q."/>
            <person name="Gao S."/>
            <person name="Ke Z."/>
            <person name="Jiang M."/>
            <person name="Hu J."/>
            <person name="Qiu J."/>
            <person name="Hong Q."/>
        </authorList>
    </citation>
    <scope>NUCLEOTIDE SEQUENCE [LARGE SCALE GENOMIC DNA]</scope>
    <source>
        <strain evidence="3">djl-6</strain>
    </source>
</reference>
<feature type="transmembrane region" description="Helical" evidence="1">
    <location>
        <begin position="12"/>
        <end position="34"/>
    </location>
</feature>
<evidence type="ECO:0000313" key="2">
    <source>
        <dbReference type="EMBL" id="UPU42424.1"/>
    </source>
</evidence>
<name>A0AB38RBF1_RHOSG</name>
<keyword evidence="1" id="KW-0472">Membrane</keyword>
<feature type="transmembrane region" description="Helical" evidence="1">
    <location>
        <begin position="68"/>
        <end position="87"/>
    </location>
</feature>
<accession>A0AB38RBF1</accession>
<proteinExistence type="predicted"/>
<keyword evidence="1" id="KW-1133">Transmembrane helix</keyword>
<organism evidence="2 3">
    <name type="scientific">Rhodococcus qingshengii JCM 15477</name>
    <dbReference type="NCBI Taxonomy" id="1303681"/>
    <lineage>
        <taxon>Bacteria</taxon>
        <taxon>Bacillati</taxon>
        <taxon>Actinomycetota</taxon>
        <taxon>Actinomycetes</taxon>
        <taxon>Mycobacteriales</taxon>
        <taxon>Nocardiaceae</taxon>
        <taxon>Rhodococcus</taxon>
        <taxon>Rhodococcus erythropolis group</taxon>
    </lineage>
</organism>
<feature type="transmembrane region" description="Helical" evidence="1">
    <location>
        <begin position="168"/>
        <end position="187"/>
    </location>
</feature>